<keyword evidence="14" id="KW-0233">DNA recombination</keyword>
<dbReference type="PANTHER" id="PTHR37984:SF5">
    <property type="entry name" value="PROTEIN NYNRIN-LIKE"/>
    <property type="match status" value="1"/>
</dbReference>
<dbReference type="Gene3D" id="3.10.10.10">
    <property type="entry name" value="HIV Type 1 Reverse Transcriptase, subunit A, domain 1"/>
    <property type="match status" value="1"/>
</dbReference>
<keyword evidence="11" id="KW-0695">RNA-directed DNA polymerase</keyword>
<dbReference type="GO" id="GO:0015074">
    <property type="term" value="P:DNA integration"/>
    <property type="evidence" value="ECO:0007669"/>
    <property type="project" value="UniProtKB-KW"/>
</dbReference>
<keyword evidence="12" id="KW-0239">DNA-directed DNA polymerase</keyword>
<keyword evidence="15" id="KW-0511">Multifunctional enzyme</keyword>
<evidence type="ECO:0000256" key="3">
    <source>
        <dbReference type="ARBA" id="ARBA00022695"/>
    </source>
</evidence>
<dbReference type="InterPro" id="IPR036397">
    <property type="entry name" value="RNaseH_sf"/>
</dbReference>
<dbReference type="Gene3D" id="1.10.340.70">
    <property type="match status" value="1"/>
</dbReference>
<dbReference type="InterPro" id="IPR021109">
    <property type="entry name" value="Peptidase_aspartic_dom_sf"/>
</dbReference>
<feature type="region of interest" description="Disordered" evidence="16">
    <location>
        <begin position="304"/>
        <end position="330"/>
    </location>
</feature>
<dbReference type="Gene3D" id="2.40.70.10">
    <property type="entry name" value="Acid Proteases"/>
    <property type="match status" value="1"/>
</dbReference>
<evidence type="ECO:0000256" key="10">
    <source>
        <dbReference type="ARBA" id="ARBA00022908"/>
    </source>
</evidence>
<evidence type="ECO:0000313" key="20">
    <source>
        <dbReference type="EMBL" id="KAK1660257.1"/>
    </source>
</evidence>
<accession>A0AAD8SMK7</accession>
<dbReference type="Pfam" id="PF17921">
    <property type="entry name" value="Integrase_H2C2"/>
    <property type="match status" value="1"/>
</dbReference>
<evidence type="ECO:0000256" key="7">
    <source>
        <dbReference type="ARBA" id="ARBA00022759"/>
    </source>
</evidence>
<dbReference type="InterPro" id="IPR043128">
    <property type="entry name" value="Rev_trsase/Diguanyl_cyclase"/>
</dbReference>
<comment type="caution">
    <text evidence="20">The sequence shown here is derived from an EMBL/GenBank/DDBJ whole genome shotgun (WGS) entry which is preliminary data.</text>
</comment>
<dbReference type="InterPro" id="IPR056924">
    <property type="entry name" value="SH3_Tf2-1"/>
</dbReference>
<evidence type="ECO:0000313" key="19">
    <source>
        <dbReference type="EMBL" id="KAK1609486.1"/>
    </source>
</evidence>
<dbReference type="SUPFAM" id="SSF53098">
    <property type="entry name" value="Ribonuclease H-like"/>
    <property type="match status" value="1"/>
</dbReference>
<evidence type="ECO:0000256" key="9">
    <source>
        <dbReference type="ARBA" id="ARBA00022842"/>
    </source>
</evidence>
<dbReference type="InterPro" id="IPR001584">
    <property type="entry name" value="Integrase_cat-core"/>
</dbReference>
<evidence type="ECO:0000256" key="2">
    <source>
        <dbReference type="ARBA" id="ARBA00022679"/>
    </source>
</evidence>
<dbReference type="FunFam" id="3.10.10.10:FF:000007">
    <property type="entry name" value="Retrovirus-related Pol polyprotein from transposon 17.6-like Protein"/>
    <property type="match status" value="1"/>
</dbReference>
<reference evidence="20" key="1">
    <citation type="submission" date="2023-07" db="EMBL/GenBank/DDBJ databases">
        <title>A chromosome-level genome assembly of Lolium multiflorum.</title>
        <authorList>
            <person name="Chen Y."/>
            <person name="Copetti D."/>
            <person name="Kolliker R."/>
            <person name="Studer B."/>
        </authorList>
    </citation>
    <scope>NUCLEOTIDE SEQUENCE</scope>
    <source>
        <strain evidence="20">02402/16</strain>
        <tissue evidence="20">Leaf</tissue>
    </source>
</reference>
<evidence type="ECO:0000256" key="6">
    <source>
        <dbReference type="ARBA" id="ARBA00022750"/>
    </source>
</evidence>
<dbReference type="GO" id="GO:0006508">
    <property type="term" value="P:proteolysis"/>
    <property type="evidence" value="ECO:0007669"/>
    <property type="project" value="UniProtKB-KW"/>
</dbReference>
<dbReference type="EMBL" id="JAUUTY010000003">
    <property type="protein sequence ID" value="KAK1660257.1"/>
    <property type="molecule type" value="Genomic_DNA"/>
</dbReference>
<evidence type="ECO:0000259" key="17">
    <source>
        <dbReference type="PROSITE" id="PS50878"/>
    </source>
</evidence>
<evidence type="ECO:0000256" key="15">
    <source>
        <dbReference type="ARBA" id="ARBA00023268"/>
    </source>
</evidence>
<dbReference type="Pfam" id="PF08284">
    <property type="entry name" value="RVP_2"/>
    <property type="match status" value="1"/>
</dbReference>
<protein>
    <recommendedName>
        <fullName evidence="22">Reverse transcriptase</fullName>
    </recommendedName>
</protein>
<dbReference type="GO" id="GO:0004190">
    <property type="term" value="F:aspartic-type endopeptidase activity"/>
    <property type="evidence" value="ECO:0007669"/>
    <property type="project" value="UniProtKB-KW"/>
</dbReference>
<dbReference type="InterPro" id="IPR041577">
    <property type="entry name" value="RT_RNaseH_2"/>
</dbReference>
<evidence type="ECO:0000256" key="1">
    <source>
        <dbReference type="ARBA" id="ARBA00022670"/>
    </source>
</evidence>
<proteinExistence type="predicted"/>
<dbReference type="InterPro" id="IPR005162">
    <property type="entry name" value="Retrotrans_gag_dom"/>
</dbReference>
<keyword evidence="8" id="KW-0378">Hydrolase</keyword>
<dbReference type="Pfam" id="PF03732">
    <property type="entry name" value="Retrotrans_gag"/>
    <property type="match status" value="1"/>
</dbReference>
<dbReference type="GO" id="GO:0006310">
    <property type="term" value="P:DNA recombination"/>
    <property type="evidence" value="ECO:0007669"/>
    <property type="project" value="UniProtKB-KW"/>
</dbReference>
<dbReference type="CDD" id="cd00303">
    <property type="entry name" value="retropepsin_like"/>
    <property type="match status" value="1"/>
</dbReference>
<evidence type="ECO:0000313" key="21">
    <source>
        <dbReference type="Proteomes" id="UP001231189"/>
    </source>
</evidence>
<keyword evidence="13" id="KW-0238">DNA-binding</keyword>
<dbReference type="EMBL" id="JAUUTY010000007">
    <property type="protein sequence ID" value="KAK1609486.1"/>
    <property type="molecule type" value="Genomic_DNA"/>
</dbReference>
<keyword evidence="7" id="KW-0255">Endonuclease</keyword>
<dbReference type="GO" id="GO:0004519">
    <property type="term" value="F:endonuclease activity"/>
    <property type="evidence" value="ECO:0007669"/>
    <property type="project" value="UniProtKB-KW"/>
</dbReference>
<dbReference type="SUPFAM" id="SSF54160">
    <property type="entry name" value="Chromo domain-like"/>
    <property type="match status" value="1"/>
</dbReference>
<dbReference type="GO" id="GO:0003964">
    <property type="term" value="F:RNA-directed DNA polymerase activity"/>
    <property type="evidence" value="ECO:0007669"/>
    <property type="project" value="UniProtKB-KW"/>
</dbReference>
<dbReference type="InterPro" id="IPR000477">
    <property type="entry name" value="RT_dom"/>
</dbReference>
<dbReference type="Proteomes" id="UP001231189">
    <property type="component" value="Unassembled WGS sequence"/>
</dbReference>
<keyword evidence="4" id="KW-0540">Nuclease</keyword>
<evidence type="ECO:0000256" key="5">
    <source>
        <dbReference type="ARBA" id="ARBA00022723"/>
    </source>
</evidence>
<dbReference type="Gene3D" id="3.30.420.10">
    <property type="entry name" value="Ribonuclease H-like superfamily/Ribonuclease H"/>
    <property type="match status" value="1"/>
</dbReference>
<feature type="compositionally biased region" description="Pro residues" evidence="16">
    <location>
        <begin position="315"/>
        <end position="327"/>
    </location>
</feature>
<dbReference type="InterPro" id="IPR050951">
    <property type="entry name" value="Retrovirus_Pol_polyprotein"/>
</dbReference>
<evidence type="ECO:0000256" key="13">
    <source>
        <dbReference type="ARBA" id="ARBA00023125"/>
    </source>
</evidence>
<dbReference type="Pfam" id="PF17919">
    <property type="entry name" value="RT_RNaseH_2"/>
    <property type="match status" value="1"/>
</dbReference>
<evidence type="ECO:0008006" key="22">
    <source>
        <dbReference type="Google" id="ProtNLM"/>
    </source>
</evidence>
<evidence type="ECO:0000256" key="14">
    <source>
        <dbReference type="ARBA" id="ARBA00023172"/>
    </source>
</evidence>
<feature type="domain" description="Integrase catalytic" evidence="18">
    <location>
        <begin position="1173"/>
        <end position="1332"/>
    </location>
</feature>
<keyword evidence="3" id="KW-0548">Nucleotidyltransferase</keyword>
<name>A0AAD8SMK7_LOLMU</name>
<dbReference type="InterPro" id="IPR016197">
    <property type="entry name" value="Chromo-like_dom_sf"/>
</dbReference>
<dbReference type="PROSITE" id="PS50994">
    <property type="entry name" value="INTEGRASE"/>
    <property type="match status" value="1"/>
</dbReference>
<dbReference type="PANTHER" id="PTHR37984">
    <property type="entry name" value="PROTEIN CBG26694"/>
    <property type="match status" value="1"/>
</dbReference>
<dbReference type="GO" id="GO:0046872">
    <property type="term" value="F:metal ion binding"/>
    <property type="evidence" value="ECO:0007669"/>
    <property type="project" value="UniProtKB-KW"/>
</dbReference>
<dbReference type="GO" id="GO:0003887">
    <property type="term" value="F:DNA-directed DNA polymerase activity"/>
    <property type="evidence" value="ECO:0007669"/>
    <property type="project" value="UniProtKB-KW"/>
</dbReference>
<organism evidence="20 21">
    <name type="scientific">Lolium multiflorum</name>
    <name type="common">Italian ryegrass</name>
    <name type="synonym">Lolium perenne subsp. multiflorum</name>
    <dbReference type="NCBI Taxonomy" id="4521"/>
    <lineage>
        <taxon>Eukaryota</taxon>
        <taxon>Viridiplantae</taxon>
        <taxon>Streptophyta</taxon>
        <taxon>Embryophyta</taxon>
        <taxon>Tracheophyta</taxon>
        <taxon>Spermatophyta</taxon>
        <taxon>Magnoliopsida</taxon>
        <taxon>Liliopsida</taxon>
        <taxon>Poales</taxon>
        <taxon>Poaceae</taxon>
        <taxon>BOP clade</taxon>
        <taxon>Pooideae</taxon>
        <taxon>Poodae</taxon>
        <taxon>Poeae</taxon>
        <taxon>Poeae Chloroplast Group 2 (Poeae type)</taxon>
        <taxon>Loliodinae</taxon>
        <taxon>Loliinae</taxon>
        <taxon>Lolium</taxon>
    </lineage>
</organism>
<dbReference type="GO" id="GO:0003677">
    <property type="term" value="F:DNA binding"/>
    <property type="evidence" value="ECO:0007669"/>
    <property type="project" value="UniProtKB-KW"/>
</dbReference>
<evidence type="ECO:0000256" key="16">
    <source>
        <dbReference type="SAM" id="MobiDB-lite"/>
    </source>
</evidence>
<dbReference type="InterPro" id="IPR043502">
    <property type="entry name" value="DNA/RNA_pol_sf"/>
</dbReference>
<evidence type="ECO:0000256" key="4">
    <source>
        <dbReference type="ARBA" id="ARBA00022722"/>
    </source>
</evidence>
<dbReference type="SUPFAM" id="SSF56672">
    <property type="entry name" value="DNA/RNA polymerases"/>
    <property type="match status" value="1"/>
</dbReference>
<keyword evidence="2" id="KW-0808">Transferase</keyword>
<dbReference type="SUPFAM" id="SSF50630">
    <property type="entry name" value="Acid proteases"/>
    <property type="match status" value="1"/>
</dbReference>
<feature type="domain" description="Reverse transcriptase" evidence="17">
    <location>
        <begin position="651"/>
        <end position="830"/>
    </location>
</feature>
<evidence type="ECO:0000256" key="12">
    <source>
        <dbReference type="ARBA" id="ARBA00022932"/>
    </source>
</evidence>
<keyword evidence="5" id="KW-0479">Metal-binding</keyword>
<dbReference type="FunFam" id="3.30.420.10:FF:000032">
    <property type="entry name" value="Retrovirus-related Pol polyprotein from transposon 297-like Protein"/>
    <property type="match status" value="1"/>
</dbReference>
<evidence type="ECO:0000259" key="18">
    <source>
        <dbReference type="PROSITE" id="PS50994"/>
    </source>
</evidence>
<dbReference type="PROSITE" id="PS50878">
    <property type="entry name" value="RT_POL"/>
    <property type="match status" value="1"/>
</dbReference>
<gene>
    <name evidence="19" type="ORF">QYE76_033159</name>
    <name evidence="20" type="ORF">QYE76_048416</name>
</gene>
<evidence type="ECO:0000256" key="11">
    <source>
        <dbReference type="ARBA" id="ARBA00022918"/>
    </source>
</evidence>
<dbReference type="InterPro" id="IPR012337">
    <property type="entry name" value="RNaseH-like_sf"/>
</dbReference>
<dbReference type="CDD" id="cd09274">
    <property type="entry name" value="RNase_HI_RT_Ty3"/>
    <property type="match status" value="1"/>
</dbReference>
<dbReference type="Pfam" id="PF24626">
    <property type="entry name" value="SH3_Tf2-1"/>
    <property type="match status" value="1"/>
</dbReference>
<dbReference type="CDD" id="cd01647">
    <property type="entry name" value="RT_LTR"/>
    <property type="match status" value="1"/>
</dbReference>
<dbReference type="Pfam" id="PF00078">
    <property type="entry name" value="RVT_1"/>
    <property type="match status" value="1"/>
</dbReference>
<evidence type="ECO:0000256" key="8">
    <source>
        <dbReference type="ARBA" id="ARBA00022801"/>
    </source>
</evidence>
<keyword evidence="10" id="KW-0229">DNA integration</keyword>
<dbReference type="Gene3D" id="3.30.70.270">
    <property type="match status" value="2"/>
</dbReference>
<dbReference type="InterPro" id="IPR041588">
    <property type="entry name" value="Integrase_H2C2"/>
</dbReference>
<sequence>MALETSGAETKAMLAQILKRLDDGAALSTQRHEEQAAFNAQVSQDLQACRKQIDLTQADVDEVRQAASAAAPPPARAQAVDHRAAAAAFVASGLGVPGYPRLANDGAPLLPELPTNQIVHPQPVRRNVETVPRVELGGDGNYIKPPKHDFPRFDGSLPNLWFDRCSSYFDLYRVQPHQWVTTASLYMEGHAALWLQAFRQAHPQISWPGFKQAVVEEFGPDELDTQMHHLLQLRQTGSVAEYRKQFEVYMYHLLSLDPALSTKFFVTQFIIGLKDELRTAVRIQAPTSITRAVVFAKIQEEELEAARPKHRPAPTGRPPPLPAPIPARPNVVPRAATDDFARERQLRDFRRANNLCFKCGDRYSREHQCKKQQAQLLTIQVGEYGEVLTDDAVHALELLDEPQAPADCCMLSAHALSGTEAPSSLRLPVMVGDQVMLLLLDSGSSTSFINRNFAESIGASTVPIPSVPVKLANGQMVMCDQMVPKLTWQCQGATFQTDLRVLDLGAYDGVLGKDWLDLFSPMTCNWKGNSISFEHQSKMITLQGLTPNATPPLEQIDMAALLQLKSTNDILALAVLDMGANFDTKSVLPVSVQQILSEFVDVFEEPNGLPPHRQYDHAISLEPGAQPPNIKPYRYSPIQKDEIERQVNEMLRSGVITHSMSPFAAPVLLVKKKDGSWRFCIDYRRLNLITTKNKFPLPIVDELLDELAGAAYFSKLDLRAGYHQIRMREEDEVKTAFKTHHGHFQFRVMPFGLTNAPATFQCLMNTVFSEYTRKSVIVFLDDILVYSATLKEHEEHLRQVLTLLRQNKLYAKASKCSFVQDRIEYLGHIISKEGVATDSEKTTAMKAWPIPTSATELRGFLGLTGYYRKFVPRYGIIAKPLTQLLTKKGFQWSEAAQAAFDQLKEAMVNTPVLALPNFARPFAIETDACDTGIGAVLVQDGHPVAYFSKALGIRNQQLSTYEKEFLAVMMAVDRWRAYLQRGPFLIYTDHKSLCNLGDQQLDTDLQRRAMAKLVGLQFRFQYKRGIENGAADALSRVGHLLTANALSAGQPLWMQEVANSYATDPDAQALLTKLAIHSPDEEGYELQQGIIRVRGRLWIGANSALQTKLISALHDSAVGGHSGVTATYQRVRKLFCWKGLRTAVDEYVRQCAICQHAKHEHQKPAGKLQPLPIPSGPWQDITLDFIEGLPKSDGCDSILVVVDRLTKFAHFVPLRHPFSASQVAKALWDNVVKSHGLPLTIVSDRDKIFTSAVWKNLFQAAGTKLQYSTAYHPQTDGQTERVNQCLEMYLRTAVHDTPRHWRHWLPAAEFWYNSSFHASLNCSPFKALYGREPNLGGMLQWDGAPSTEEFNWVSHTAALRAQLGRAQARFKKKADRNRVEREFSVGEQVLLKLQPYAQTSVTNRPCAKLAYKFFGPFPVEKRVGLVAYRLTLPAESKIHPVFHVSQLKPFTPNYSPVFGDLPQPPDLTLSSFNPVKILERRMMKKGDQAIVQLKIQWETLPAEAATWEDHEVLRRRFPLASIWEEPHSEGEDNVTADN</sequence>
<keyword evidence="1" id="KW-0645">Protease</keyword>
<keyword evidence="21" id="KW-1185">Reference proteome</keyword>
<keyword evidence="9" id="KW-0460">Magnesium</keyword>
<keyword evidence="6" id="KW-0064">Aspartyl protease</keyword>
<dbReference type="FunFam" id="3.30.70.270:FF:000020">
    <property type="entry name" value="Transposon Tf2-6 polyprotein-like Protein"/>
    <property type="match status" value="1"/>
</dbReference>